<accession>A0A124G0L5</accession>
<reference evidence="3" key="1">
    <citation type="journal article" date="2015" name="MBio">
        <title>Genome-Resolved Metagenomic Analysis Reveals Roles for Candidate Phyla and Other Microbial Community Members in Biogeochemical Transformations in Oil Reservoirs.</title>
        <authorList>
            <person name="Hu P."/>
            <person name="Tom L."/>
            <person name="Singh A."/>
            <person name="Thomas B.C."/>
            <person name="Baker B.J."/>
            <person name="Piceno Y.M."/>
            <person name="Andersen G.L."/>
            <person name="Banfield J.F."/>
        </authorList>
    </citation>
    <scope>NUCLEOTIDE SEQUENCE [LARGE SCALE GENOMIC DNA]</scope>
</reference>
<feature type="region of interest" description="Disordered" evidence="1">
    <location>
        <begin position="128"/>
        <end position="148"/>
    </location>
</feature>
<dbReference type="EMBL" id="LGGX01000002">
    <property type="protein sequence ID" value="KUK87896.1"/>
    <property type="molecule type" value="Genomic_DNA"/>
</dbReference>
<protein>
    <submittedName>
        <fullName evidence="2">Viral A-type inclusion protein, putative</fullName>
    </submittedName>
</protein>
<evidence type="ECO:0000313" key="3">
    <source>
        <dbReference type="Proteomes" id="UP000053467"/>
    </source>
</evidence>
<comment type="caution">
    <text evidence="2">The sequence shown here is derived from an EMBL/GenBank/DDBJ whole genome shotgun (WGS) entry which is preliminary data.</text>
</comment>
<gene>
    <name evidence="2" type="ORF">XE03_0415</name>
</gene>
<evidence type="ECO:0000313" key="2">
    <source>
        <dbReference type="EMBL" id="KUK87896.1"/>
    </source>
</evidence>
<organism evidence="2 3">
    <name type="scientific">candidate division TA06 bacterium 34_109</name>
    <dbReference type="NCBI Taxonomy" id="1635277"/>
    <lineage>
        <taxon>Bacteria</taxon>
        <taxon>Bacteria division TA06</taxon>
    </lineage>
</organism>
<name>A0A124G0L5_UNCT6</name>
<evidence type="ECO:0000256" key="1">
    <source>
        <dbReference type="SAM" id="MobiDB-lite"/>
    </source>
</evidence>
<sequence>MDLKSLMAEKEEIQSRMKKLEEMKGQIKIVIYEKIKKEYEEKLKNIFEQIKKDSDFIKSEIENIKKNKEKLKQEMDNLDLEIEELKVRSMLGEIVSNDFEDKKNELERKKNELSEELKKLQEKELEFSEILPEVPEENNTSQPSTDEFKEKIIYEDNLVYPESKGDESFPPVLETSTEDVSPEELDKNISEGIESAIDNIISPDIIKEENFDLGKDLPKEEKMVKDNPLEMNNKNKPEKENDIVFEKDFDANIEEEKVETIEGLVCPKCGHVNRSDLFNCEKCGAELL</sequence>
<dbReference type="AlphaFoldDB" id="A0A124G0L5"/>
<feature type="region of interest" description="Disordered" evidence="1">
    <location>
        <begin position="162"/>
        <end position="183"/>
    </location>
</feature>
<feature type="region of interest" description="Disordered" evidence="1">
    <location>
        <begin position="217"/>
        <end position="241"/>
    </location>
</feature>
<proteinExistence type="predicted"/>
<dbReference type="Proteomes" id="UP000053467">
    <property type="component" value="Unassembled WGS sequence"/>
</dbReference>